<dbReference type="Pfam" id="PF00069">
    <property type="entry name" value="Pkinase"/>
    <property type="match status" value="1"/>
</dbReference>
<dbReference type="Gene3D" id="3.30.200.20">
    <property type="entry name" value="Phosphorylase Kinase, domain 1"/>
    <property type="match status" value="1"/>
</dbReference>
<evidence type="ECO:0000259" key="7">
    <source>
        <dbReference type="PROSITE" id="PS50011"/>
    </source>
</evidence>
<name>A0A5C2S6W1_9APHY</name>
<keyword evidence="9" id="KW-1185">Reference proteome</keyword>
<keyword evidence="1" id="KW-0723">Serine/threonine-protein kinase</keyword>
<keyword evidence="4 8" id="KW-0418">Kinase</keyword>
<protein>
    <submittedName>
        <fullName evidence="8">Kinase-like protein</fullName>
    </submittedName>
</protein>
<gene>
    <name evidence="8" type="ORF">L227DRAFT_654072</name>
</gene>
<dbReference type="GO" id="GO:0004674">
    <property type="term" value="F:protein serine/threonine kinase activity"/>
    <property type="evidence" value="ECO:0007669"/>
    <property type="project" value="UniProtKB-KW"/>
</dbReference>
<evidence type="ECO:0000313" key="9">
    <source>
        <dbReference type="Proteomes" id="UP000313359"/>
    </source>
</evidence>
<dbReference type="GO" id="GO:0005524">
    <property type="term" value="F:ATP binding"/>
    <property type="evidence" value="ECO:0007669"/>
    <property type="project" value="UniProtKB-KW"/>
</dbReference>
<dbReference type="AlphaFoldDB" id="A0A5C2S6W1"/>
<feature type="compositionally biased region" description="Pro residues" evidence="6">
    <location>
        <begin position="669"/>
        <end position="683"/>
    </location>
</feature>
<evidence type="ECO:0000256" key="1">
    <source>
        <dbReference type="ARBA" id="ARBA00022527"/>
    </source>
</evidence>
<evidence type="ECO:0000256" key="5">
    <source>
        <dbReference type="ARBA" id="ARBA00022840"/>
    </source>
</evidence>
<dbReference type="SMART" id="SM00220">
    <property type="entry name" value="S_TKc"/>
    <property type="match status" value="1"/>
</dbReference>
<feature type="region of interest" description="Disordered" evidence="6">
    <location>
        <begin position="33"/>
        <end position="57"/>
    </location>
</feature>
<keyword evidence="3" id="KW-0547">Nucleotide-binding</keyword>
<keyword evidence="5" id="KW-0067">ATP-binding</keyword>
<dbReference type="PANTHER" id="PTHR24351">
    <property type="entry name" value="RIBOSOMAL PROTEIN S6 KINASE"/>
    <property type="match status" value="1"/>
</dbReference>
<dbReference type="SUPFAM" id="SSF56112">
    <property type="entry name" value="Protein kinase-like (PK-like)"/>
    <property type="match status" value="1"/>
</dbReference>
<organism evidence="8 9">
    <name type="scientific">Lentinus tigrinus ALCF2SS1-6</name>
    <dbReference type="NCBI Taxonomy" id="1328759"/>
    <lineage>
        <taxon>Eukaryota</taxon>
        <taxon>Fungi</taxon>
        <taxon>Dikarya</taxon>
        <taxon>Basidiomycota</taxon>
        <taxon>Agaricomycotina</taxon>
        <taxon>Agaricomycetes</taxon>
        <taxon>Polyporales</taxon>
        <taxon>Polyporaceae</taxon>
        <taxon>Lentinus</taxon>
    </lineage>
</organism>
<dbReference type="OrthoDB" id="347657at2759"/>
<accession>A0A5C2S6W1</accession>
<feature type="region of interest" description="Disordered" evidence="6">
    <location>
        <begin position="719"/>
        <end position="769"/>
    </location>
</feature>
<dbReference type="EMBL" id="ML122270">
    <property type="protein sequence ID" value="RPD59450.1"/>
    <property type="molecule type" value="Genomic_DNA"/>
</dbReference>
<feature type="compositionally biased region" description="Basic and acidic residues" evidence="6">
    <location>
        <begin position="736"/>
        <end position="745"/>
    </location>
</feature>
<feature type="domain" description="Protein kinase" evidence="7">
    <location>
        <begin position="165"/>
        <end position="430"/>
    </location>
</feature>
<dbReference type="InterPro" id="IPR011009">
    <property type="entry name" value="Kinase-like_dom_sf"/>
</dbReference>
<keyword evidence="2" id="KW-0808">Transferase</keyword>
<feature type="region of interest" description="Disordered" evidence="6">
    <location>
        <begin position="656"/>
        <end position="689"/>
    </location>
</feature>
<dbReference type="Proteomes" id="UP000313359">
    <property type="component" value="Unassembled WGS sequence"/>
</dbReference>
<evidence type="ECO:0000256" key="3">
    <source>
        <dbReference type="ARBA" id="ARBA00022741"/>
    </source>
</evidence>
<dbReference type="InterPro" id="IPR000719">
    <property type="entry name" value="Prot_kinase_dom"/>
</dbReference>
<evidence type="ECO:0000313" key="8">
    <source>
        <dbReference type="EMBL" id="RPD59450.1"/>
    </source>
</evidence>
<dbReference type="Gene3D" id="1.10.510.10">
    <property type="entry name" value="Transferase(Phosphotransferase) domain 1"/>
    <property type="match status" value="1"/>
</dbReference>
<sequence length="844" mass="92212">MSTTTPRSAVYGQKRFRRTAIDLSRLDIDDGGGMAMTASKSEPHLPSAVSGASAEQSPPFTAIPEAFFRRRTGMAWRSSSKSGLSAASSGSRLLVHDASFEVEHVGDIKAVDSGWLDDDVEEVMVVSKKDKTRRPLSAIVEASDRPAYTQSEQPQSTVSVDANSFEYIKSIRSKDVRESVVARKLDDGKIFTVKLVRKSGQEATRHEAQFRKEQRALRVLTDAQLPYVTKLWWSFEDAKAMYLVTDRTDGPNLRTVVENGGPLSSHQALFCAAEMAAGLCELHKRGVVHANIRPECILVGQDGHISISDYEQAKYSHSRDERVPVTSHAAEPVEIMYHAPEQVLGWDHDSVADWWSFGLVVYWILVGAHPFITENDLAHTSIVHSKILHARMPDLNFGLEESALQLVAKCLQRNPALRLDGFGAKMHAYFREIDWDDVAALRTQAPFQPVHSRGAAPKKNPTGSGTFPGPVASGQADENQEPFSFDWQQDLLPSRPSHHSGLSRVKHSLQALRSDQEQHCGDRTITSSCVYQTGDMSRLSSKRSLPVVPDARPVSDLHDADASILPDLVPTPHAGLPTPPNSRIGNLRKYSSLNFDDLDSLDSVESTPAPESSYRRLARSQSSLLLRKSKSILGLSQSQESLKDADDTFNSTPARLASKLRKRSRAEAPLPPVPSTPTPPVPELPKGLEHIGSGIGYTYRGEARRAPLNLASLTPRTCHSIFTGRRTKSGGKRKTKDGGPGERDPSGTGGEGQEHADAVGSGAEHENEEDLMDEVMREIYGDEWNRGLSPQMGGVRGVAGAAAGLGWGDMLTLGRFGMAEDASFAGPDCTLRLVTSPSTPRLHR</sequence>
<feature type="region of interest" description="Disordered" evidence="6">
    <location>
        <begin position="449"/>
        <end position="478"/>
    </location>
</feature>
<evidence type="ECO:0000256" key="2">
    <source>
        <dbReference type="ARBA" id="ARBA00022679"/>
    </source>
</evidence>
<dbReference type="STRING" id="1328759.A0A5C2S6W1"/>
<dbReference type="PROSITE" id="PS50011">
    <property type="entry name" value="PROTEIN_KINASE_DOM"/>
    <property type="match status" value="1"/>
</dbReference>
<evidence type="ECO:0000256" key="6">
    <source>
        <dbReference type="SAM" id="MobiDB-lite"/>
    </source>
</evidence>
<proteinExistence type="predicted"/>
<feature type="compositionally biased region" description="Basic residues" evidence="6">
    <location>
        <begin position="725"/>
        <end position="735"/>
    </location>
</feature>
<reference evidence="8" key="1">
    <citation type="journal article" date="2018" name="Genome Biol. Evol.">
        <title>Genomics and development of Lentinus tigrinus, a white-rot wood-decaying mushroom with dimorphic fruiting bodies.</title>
        <authorList>
            <person name="Wu B."/>
            <person name="Xu Z."/>
            <person name="Knudson A."/>
            <person name="Carlson A."/>
            <person name="Chen N."/>
            <person name="Kovaka S."/>
            <person name="LaButti K."/>
            <person name="Lipzen A."/>
            <person name="Pennachio C."/>
            <person name="Riley R."/>
            <person name="Schakwitz W."/>
            <person name="Umezawa K."/>
            <person name="Ohm R.A."/>
            <person name="Grigoriev I.V."/>
            <person name="Nagy L.G."/>
            <person name="Gibbons J."/>
            <person name="Hibbett D."/>
        </authorList>
    </citation>
    <scope>NUCLEOTIDE SEQUENCE [LARGE SCALE GENOMIC DNA]</scope>
    <source>
        <strain evidence="8">ALCF2SS1-6</strain>
    </source>
</reference>
<evidence type="ECO:0000256" key="4">
    <source>
        <dbReference type="ARBA" id="ARBA00022777"/>
    </source>
</evidence>